<evidence type="ECO:0000313" key="1">
    <source>
        <dbReference type="EMBL" id="KAI4378634.1"/>
    </source>
</evidence>
<proteinExistence type="predicted"/>
<name>A0ACB9RLY1_9MYRT</name>
<dbReference type="Proteomes" id="UP001057402">
    <property type="component" value="Chromosome 4"/>
</dbReference>
<protein>
    <submittedName>
        <fullName evidence="1">Uncharacterized protein</fullName>
    </submittedName>
</protein>
<sequence length="422" mass="46612">MARHKVQLRYMADAAARKASLKKRRQGLLKKVQELTVLCDVQACAIVYGEDRTEPPVHWPEDRGKVDMVLRRFRSCTEMDQRKKMVSKDEYVRQKTEKYKEQVRRLRGSVHEMEMLHLIQLIHIDGRPHSEFTTGELRRLDGFTREKLRELERKADVLAKAGNAAASDPPPPCRDRGVSPQNPQAAPSALAGDFQGIVDGLRRRTTPLGGNVLEQIPYSRRREGSTMRFSARNFEVGGSSGTANEWVGDRGAFLGHDTLIPEETRPGIVGGIRNHPRLALSAAFPCTTGNISGLAAYPYEWSDIGGLVPNIEPVGPIDKDYINIGPYIGQPQPGPGSNMGQFGSIDDIVRGNINAGDYSAKPHGYVSSIPSWQNPMLGGNTDIHGGFGFDIEAPLQNIPRAIMGSSDPASLAPDVRKRDFDR</sequence>
<evidence type="ECO:0000313" key="2">
    <source>
        <dbReference type="Proteomes" id="UP001057402"/>
    </source>
</evidence>
<reference evidence="2" key="1">
    <citation type="journal article" date="2023" name="Front. Plant Sci.">
        <title>Chromosomal-level genome assembly of Melastoma candidum provides insights into trichome evolution.</title>
        <authorList>
            <person name="Zhong Y."/>
            <person name="Wu W."/>
            <person name="Sun C."/>
            <person name="Zou P."/>
            <person name="Liu Y."/>
            <person name="Dai S."/>
            <person name="Zhou R."/>
        </authorList>
    </citation>
    <scope>NUCLEOTIDE SEQUENCE [LARGE SCALE GENOMIC DNA]</scope>
</reference>
<dbReference type="EMBL" id="CM042883">
    <property type="protein sequence ID" value="KAI4378634.1"/>
    <property type="molecule type" value="Genomic_DNA"/>
</dbReference>
<organism evidence="1 2">
    <name type="scientific">Melastoma candidum</name>
    <dbReference type="NCBI Taxonomy" id="119954"/>
    <lineage>
        <taxon>Eukaryota</taxon>
        <taxon>Viridiplantae</taxon>
        <taxon>Streptophyta</taxon>
        <taxon>Embryophyta</taxon>
        <taxon>Tracheophyta</taxon>
        <taxon>Spermatophyta</taxon>
        <taxon>Magnoliopsida</taxon>
        <taxon>eudicotyledons</taxon>
        <taxon>Gunneridae</taxon>
        <taxon>Pentapetalae</taxon>
        <taxon>rosids</taxon>
        <taxon>malvids</taxon>
        <taxon>Myrtales</taxon>
        <taxon>Melastomataceae</taxon>
        <taxon>Melastomatoideae</taxon>
        <taxon>Melastomateae</taxon>
        <taxon>Melastoma</taxon>
    </lineage>
</organism>
<keyword evidence="2" id="KW-1185">Reference proteome</keyword>
<gene>
    <name evidence="1" type="ORF">MLD38_016088</name>
</gene>
<accession>A0ACB9RLY1</accession>
<comment type="caution">
    <text evidence="1">The sequence shown here is derived from an EMBL/GenBank/DDBJ whole genome shotgun (WGS) entry which is preliminary data.</text>
</comment>